<comment type="caution">
    <text evidence="2">The sequence shown here is derived from an EMBL/GenBank/DDBJ whole genome shotgun (WGS) entry which is preliminary data.</text>
</comment>
<dbReference type="EMBL" id="NWBP01000023">
    <property type="protein sequence ID" value="PCC82693.1"/>
    <property type="molecule type" value="Genomic_DNA"/>
</dbReference>
<sequence length="147" mass="16173">MDKKVLTALAAATAYFVAVPAASALLPEPTTPTSAVAFHDVAITDLECAQSPTYLNDSPRWECGDTIIGADPGQTFGEPETALLRKHRYILDTPFLSDAPVRQPQKNLYRLDEGDKVTVLYDSDDKKLFFHLEGPDAARYADKMEVK</sequence>
<evidence type="ECO:0000313" key="3">
    <source>
        <dbReference type="Proteomes" id="UP000218690"/>
    </source>
</evidence>
<dbReference type="Proteomes" id="UP000218690">
    <property type="component" value="Unassembled WGS sequence"/>
</dbReference>
<feature type="chain" id="PRO_5038993999" evidence="1">
    <location>
        <begin position="25"/>
        <end position="147"/>
    </location>
</feature>
<feature type="signal peptide" evidence="1">
    <location>
        <begin position="1"/>
        <end position="24"/>
    </location>
</feature>
<proteinExistence type="predicted"/>
<dbReference type="AlphaFoldDB" id="A0A2A4AIG5"/>
<evidence type="ECO:0000256" key="1">
    <source>
        <dbReference type="SAM" id="SignalP"/>
    </source>
</evidence>
<keyword evidence="1" id="KW-0732">Signal</keyword>
<accession>A0A2A4AIG5</accession>
<gene>
    <name evidence="2" type="ORF">COM45_07700</name>
</gene>
<organism evidence="2 3">
    <name type="scientific">Corynebacterium accolens</name>
    <dbReference type="NCBI Taxonomy" id="38284"/>
    <lineage>
        <taxon>Bacteria</taxon>
        <taxon>Bacillati</taxon>
        <taxon>Actinomycetota</taxon>
        <taxon>Actinomycetes</taxon>
        <taxon>Mycobacteriales</taxon>
        <taxon>Corynebacteriaceae</taxon>
        <taxon>Corynebacterium</taxon>
    </lineage>
</organism>
<reference evidence="2 3" key="1">
    <citation type="submission" date="2017-09" db="EMBL/GenBank/DDBJ databases">
        <title>Draft Genome Sequence of Corynebacterium accolens AH4003.</title>
        <authorList>
            <person name="Chen Y."/>
            <person name="Oosthuysen W.F."/>
            <person name="Kelley S."/>
            <person name="Horswill A."/>
        </authorList>
    </citation>
    <scope>NUCLEOTIDE SEQUENCE [LARGE SCALE GENOMIC DNA]</scope>
    <source>
        <strain evidence="2 3">AH4003</strain>
    </source>
</reference>
<evidence type="ECO:0000313" key="2">
    <source>
        <dbReference type="EMBL" id="PCC82693.1"/>
    </source>
</evidence>
<name>A0A2A4AIG5_9CORY</name>
<protein>
    <submittedName>
        <fullName evidence="2">Uncharacterized protein</fullName>
    </submittedName>
</protein>